<proteinExistence type="predicted"/>
<comment type="caution">
    <text evidence="1">The sequence shown here is derived from an EMBL/GenBank/DDBJ whole genome shotgun (WGS) entry which is preliminary data.</text>
</comment>
<dbReference type="RefSeq" id="WP_367772391.1">
    <property type="nucleotide sequence ID" value="NZ_JBFNXR010000022.1"/>
</dbReference>
<evidence type="ECO:0000313" key="1">
    <source>
        <dbReference type="EMBL" id="MEW9855167.1"/>
    </source>
</evidence>
<gene>
    <name evidence="1" type="ORF">ABUH87_08235</name>
</gene>
<dbReference type="SUPFAM" id="SSF51649">
    <property type="entry name" value="RuBisCo, C-terminal domain"/>
    <property type="match status" value="1"/>
</dbReference>
<dbReference type="InterPro" id="IPR036376">
    <property type="entry name" value="RuBisCO_lsu_C_sf"/>
</dbReference>
<accession>A0ABV3RAQ3</accession>
<dbReference type="EMBL" id="JBFNXR010000022">
    <property type="protein sequence ID" value="MEW9855167.1"/>
    <property type="molecule type" value="Genomic_DNA"/>
</dbReference>
<keyword evidence="2" id="KW-1185">Reference proteome</keyword>
<dbReference type="Gene3D" id="3.20.20.110">
    <property type="entry name" value="Ribulose bisphosphate carboxylase, large subunit, C-terminal domain"/>
    <property type="match status" value="1"/>
</dbReference>
<reference evidence="1 2" key="1">
    <citation type="submission" date="2024-06" db="EMBL/GenBank/DDBJ databases">
        <title>Novosphingobium rhizovicinus M1R2S20.</title>
        <authorList>
            <person name="Sun J.-Q."/>
        </authorList>
    </citation>
    <scope>NUCLEOTIDE SEQUENCE [LARGE SCALE GENOMIC DNA]</scope>
    <source>
        <strain evidence="1 2">M1R2S20</strain>
    </source>
</reference>
<name>A0ABV3RAQ3_9SPHN</name>
<dbReference type="Proteomes" id="UP001556118">
    <property type="component" value="Unassembled WGS sequence"/>
</dbReference>
<evidence type="ECO:0000313" key="2">
    <source>
        <dbReference type="Proteomes" id="UP001556118"/>
    </source>
</evidence>
<organism evidence="1 2">
    <name type="scientific">Novosphingobium rhizovicinum</name>
    <dbReference type="NCBI Taxonomy" id="3228928"/>
    <lineage>
        <taxon>Bacteria</taxon>
        <taxon>Pseudomonadati</taxon>
        <taxon>Pseudomonadota</taxon>
        <taxon>Alphaproteobacteria</taxon>
        <taxon>Sphingomonadales</taxon>
        <taxon>Sphingomonadaceae</taxon>
        <taxon>Novosphingobium</taxon>
    </lineage>
</organism>
<protein>
    <submittedName>
        <fullName evidence="1">Uncharacterized protein</fullName>
    </submittedName>
</protein>
<sequence length="466" mass="50779">MSKVVVHAAYVLNDKAKGGFDEKFGDFLEQVGRDLLVGTFADFHKSIFPNAANADAFQKRAAEAAACHDDRNDADVARNIFGFRVEFDTSLFADPDYALQRLIHTLASDVFLRRISDHAGFVAVKTIDFGALKGTIEAAYRTQSNDRAKIRQAFALGDHKPLLAFSLKPRSCLSDDDYYAITRQAFDSGCDIVELDTRDLLLHGADRLALFETLTSLALDMSKGRICRFSANLSGPPRVIGPIYERLAQLHEAQAPEGPWVIKVDGNLDGLSLVQAIRAGQFTAYAQPIITCYPVLKYALERALGPDGFVRMLAMSGVDVIYPGQSPSFGNANGRIDTQRVAAAKQHYQTMDMGGYPLLSVAGGVAINSVHACLSVLGPDIAFFVGGGIATSKQGIKSGASNFARAIEYACLDLFEGQKVNGLEAKFVDLSKVYFDNRKVPEEYEFIRPTTLKAVAGRYKSTSLES</sequence>